<dbReference type="Proteomes" id="UP000607653">
    <property type="component" value="Unassembled WGS sequence"/>
</dbReference>
<name>A0A822ZMY9_NELNU</name>
<sequence>MEDDKNCISLSSSMAIRKDSSCTLYWVKVQSPSDQPNPRYSRLNDEQKVVFDDSGWINCEENEEEDSCSEDESSIGSVEGTVQMLMDLEDDFHLLGLFDADRVSCTRLSEEEVARTFCQTMKEMEAKKKKSIAPDKDTEVQLREYKIKESTDQIIQGLHQNQREVTLTCQWQKQEVRRSDK</sequence>
<organism evidence="1 2">
    <name type="scientific">Nelumbo nucifera</name>
    <name type="common">Sacred lotus</name>
    <dbReference type="NCBI Taxonomy" id="4432"/>
    <lineage>
        <taxon>Eukaryota</taxon>
        <taxon>Viridiplantae</taxon>
        <taxon>Streptophyta</taxon>
        <taxon>Embryophyta</taxon>
        <taxon>Tracheophyta</taxon>
        <taxon>Spermatophyta</taxon>
        <taxon>Magnoliopsida</taxon>
        <taxon>Proteales</taxon>
        <taxon>Nelumbonaceae</taxon>
        <taxon>Nelumbo</taxon>
    </lineage>
</organism>
<dbReference type="AlphaFoldDB" id="A0A822ZMY9"/>
<comment type="caution">
    <text evidence="1">The sequence shown here is derived from an EMBL/GenBank/DDBJ whole genome shotgun (WGS) entry which is preliminary data.</text>
</comment>
<reference evidence="1 2" key="1">
    <citation type="journal article" date="2020" name="Mol. Biol. Evol.">
        <title>Distinct Expression and Methylation Patterns for Genes with Different Fates following a Single Whole-Genome Duplication in Flowering Plants.</title>
        <authorList>
            <person name="Shi T."/>
            <person name="Rahmani R.S."/>
            <person name="Gugger P.F."/>
            <person name="Wang M."/>
            <person name="Li H."/>
            <person name="Zhang Y."/>
            <person name="Li Z."/>
            <person name="Wang Q."/>
            <person name="Van de Peer Y."/>
            <person name="Marchal K."/>
            <person name="Chen J."/>
        </authorList>
    </citation>
    <scope>NUCLEOTIDE SEQUENCE [LARGE SCALE GENOMIC DNA]</scope>
    <source>
        <tissue evidence="1">Leaf</tissue>
    </source>
</reference>
<protein>
    <submittedName>
        <fullName evidence="1">Uncharacterized protein</fullName>
    </submittedName>
</protein>
<keyword evidence="2" id="KW-1185">Reference proteome</keyword>
<dbReference type="EMBL" id="DUZY01000007">
    <property type="protein sequence ID" value="DAD46143.1"/>
    <property type="molecule type" value="Genomic_DNA"/>
</dbReference>
<proteinExistence type="predicted"/>
<evidence type="ECO:0000313" key="2">
    <source>
        <dbReference type="Proteomes" id="UP000607653"/>
    </source>
</evidence>
<gene>
    <name evidence="1" type="ORF">HUJ06_004373</name>
</gene>
<accession>A0A822ZMY9</accession>
<evidence type="ECO:0000313" key="1">
    <source>
        <dbReference type="EMBL" id="DAD46143.1"/>
    </source>
</evidence>